<name>A0ABX2KZQ0_9PROT</name>
<organism evidence="2 3">
    <name type="scientific">Azospirillum formosense</name>
    <dbReference type="NCBI Taxonomy" id="861533"/>
    <lineage>
        <taxon>Bacteria</taxon>
        <taxon>Pseudomonadati</taxon>
        <taxon>Pseudomonadota</taxon>
        <taxon>Alphaproteobacteria</taxon>
        <taxon>Rhodospirillales</taxon>
        <taxon>Azospirillaceae</taxon>
        <taxon>Azospirillum</taxon>
    </lineage>
</organism>
<sequence>MRACPHARASPPSPRADDGDHLCGLLVQCGRLEEGCAPVERPIAWEDRWSADPRCRTAGRFPQPMGGGRLLVRGQGTGNEPMFATLPHVLTQSSTHEAQSSTQASPAGRGLVGRDDSPWYPSAHRFRPTAAGNRRAPPDAVANRPRALFP</sequence>
<protein>
    <submittedName>
        <fullName evidence="2">Uncharacterized protein</fullName>
    </submittedName>
</protein>
<dbReference type="Proteomes" id="UP000639419">
    <property type="component" value="Unassembled WGS sequence"/>
</dbReference>
<reference evidence="2 3" key="1">
    <citation type="submission" date="2019-10" db="EMBL/GenBank/DDBJ databases">
        <title>Genome sequence of Azospirillum formosense CC-Nfb-7.</title>
        <authorList>
            <person name="Ambrosini A."/>
            <person name="Sant'Anna F.H."/>
            <person name="Cassan F.D."/>
            <person name="Souza E.M."/>
            <person name="Passaglia L.M.P."/>
        </authorList>
    </citation>
    <scope>NUCLEOTIDE SEQUENCE [LARGE SCALE GENOMIC DNA]</scope>
    <source>
        <strain evidence="2 3">CC-NFb-7</strain>
    </source>
</reference>
<feature type="region of interest" description="Disordered" evidence="1">
    <location>
        <begin position="56"/>
        <end position="150"/>
    </location>
</feature>
<gene>
    <name evidence="2" type="ORF">GBZ26_10795</name>
</gene>
<proteinExistence type="predicted"/>
<evidence type="ECO:0000313" key="2">
    <source>
        <dbReference type="EMBL" id="NUB19700.1"/>
    </source>
</evidence>
<accession>A0ABX2KZQ0</accession>
<evidence type="ECO:0000256" key="1">
    <source>
        <dbReference type="SAM" id="MobiDB-lite"/>
    </source>
</evidence>
<comment type="caution">
    <text evidence="2">The sequence shown here is derived from an EMBL/GenBank/DDBJ whole genome shotgun (WGS) entry which is preliminary data.</text>
</comment>
<dbReference type="EMBL" id="WHOR01000062">
    <property type="protein sequence ID" value="NUB19700.1"/>
    <property type="molecule type" value="Genomic_DNA"/>
</dbReference>
<evidence type="ECO:0000313" key="3">
    <source>
        <dbReference type="Proteomes" id="UP000639419"/>
    </source>
</evidence>
<keyword evidence="3" id="KW-1185">Reference proteome</keyword>
<feature type="compositionally biased region" description="Polar residues" evidence="1">
    <location>
        <begin position="90"/>
        <end position="105"/>
    </location>
</feature>